<evidence type="ECO:0000313" key="19">
    <source>
        <dbReference type="Proteomes" id="UP001497497"/>
    </source>
</evidence>
<evidence type="ECO:0000256" key="13">
    <source>
        <dbReference type="ARBA" id="ARBA00023136"/>
    </source>
</evidence>
<sequence length="595" mass="67972">MVRRKLRLLVLLAGIWLIGVVVYLFKGNDQDNTISRAHKDNGPDGFIIPHQNHQPAFGEHLRQEDVLSPRKRVQQEFPGVRKLITAAPIDDEPGDISWEVFDELGYVSKTQLQPGMDAYARNKFNLQASDNTKSNRDVPDTRHMNCRTKVWQNDLPDTSVIITFHNEARSALLRTIVRSHCFVDHDHILRSSTFSFSLSPNIPTSDGKELDIIKKVKVIRNEKRQGLIRSRVNGATIAKGQVLTFLDSHCECNEHWLEPLLDRVKEDRRNVVSPIIDVISMDNFDYIGASADLKGGFDWNLVFKWDYMTPEERNRQKENPIAPIRTPMIAGGLFSIDKSWFDELGQYDLKMDVWGGENLEISFRVWQCHGSLEIIPCSRVGHVFRKQHPYTFPGGSGQVFARNTKRAAQVWMDDYIQFYFAAVPSARHVDTGDISERLALRDKLQCKPFKWFLENVYPELKVPSAQDVAFGSIRQRADCMDTMGHFADGILGLYPCHNAGGNQEFSLTKDGEIKHLDLCLTLMDMQPGSPVKLFQCTSGNYLQQFVQTPNKEQLRHKKYNLCLDSAVWEKQGIVVNTCDKTLASQKWSFSLSKSR</sequence>
<keyword evidence="7" id="KW-0812">Transmembrane</keyword>
<dbReference type="SMART" id="SM00458">
    <property type="entry name" value="RICIN"/>
    <property type="match status" value="1"/>
</dbReference>
<evidence type="ECO:0000259" key="17">
    <source>
        <dbReference type="SMART" id="SM00458"/>
    </source>
</evidence>
<evidence type="ECO:0000256" key="11">
    <source>
        <dbReference type="ARBA" id="ARBA00022989"/>
    </source>
</evidence>
<evidence type="ECO:0000256" key="3">
    <source>
        <dbReference type="ARBA" id="ARBA00004922"/>
    </source>
</evidence>
<dbReference type="GO" id="GO:0004653">
    <property type="term" value="F:polypeptide N-acetylgalactosaminyltransferase activity"/>
    <property type="evidence" value="ECO:0007669"/>
    <property type="project" value="TreeGrafter"/>
</dbReference>
<dbReference type="SUPFAM" id="SSF53448">
    <property type="entry name" value="Nucleotide-diphospho-sugar transferases"/>
    <property type="match status" value="1"/>
</dbReference>
<protein>
    <recommendedName>
        <fullName evidence="16">Polypeptide N-acetylgalactosaminyltransferase</fullName>
        <ecNumber evidence="16">2.4.1.-</ecNumber>
    </recommendedName>
    <alternativeName>
        <fullName evidence="16">Protein-UDP acetylgalactosaminyltransferase</fullName>
    </alternativeName>
</protein>
<evidence type="ECO:0000256" key="7">
    <source>
        <dbReference type="ARBA" id="ARBA00022692"/>
    </source>
</evidence>
<evidence type="ECO:0000313" key="18">
    <source>
        <dbReference type="EMBL" id="CAL1540950.1"/>
    </source>
</evidence>
<dbReference type="FunFam" id="2.80.10.50:FF:000065">
    <property type="entry name" value="Polypeptide N-acetylgalactosaminyltransferase"/>
    <property type="match status" value="1"/>
</dbReference>
<dbReference type="SUPFAM" id="SSF50370">
    <property type="entry name" value="Ricin B-like lectins"/>
    <property type="match status" value="1"/>
</dbReference>
<comment type="similarity">
    <text evidence="4 16">Belongs to the glycosyltransferase 2 family. GalNAc-T subfamily.</text>
</comment>
<keyword evidence="14 16" id="KW-1015">Disulfide bond</keyword>
<keyword evidence="5 16" id="KW-0328">Glycosyltransferase</keyword>
<evidence type="ECO:0000256" key="12">
    <source>
        <dbReference type="ARBA" id="ARBA00023034"/>
    </source>
</evidence>
<evidence type="ECO:0000256" key="4">
    <source>
        <dbReference type="ARBA" id="ARBA00005680"/>
    </source>
</evidence>
<evidence type="ECO:0000256" key="9">
    <source>
        <dbReference type="ARBA" id="ARBA00022734"/>
    </source>
</evidence>
<keyword evidence="10" id="KW-0735">Signal-anchor</keyword>
<evidence type="ECO:0000256" key="6">
    <source>
        <dbReference type="ARBA" id="ARBA00022679"/>
    </source>
</evidence>
<proteinExistence type="inferred from homology"/>
<evidence type="ECO:0000256" key="10">
    <source>
        <dbReference type="ARBA" id="ARBA00022968"/>
    </source>
</evidence>
<keyword evidence="6 16" id="KW-0808">Transferase</keyword>
<dbReference type="GO" id="GO:0030246">
    <property type="term" value="F:carbohydrate binding"/>
    <property type="evidence" value="ECO:0007669"/>
    <property type="project" value="UniProtKB-KW"/>
</dbReference>
<keyword evidence="9 16" id="KW-0430">Lectin</keyword>
<feature type="domain" description="Ricin B lectin" evidence="17">
    <location>
        <begin position="467"/>
        <end position="590"/>
    </location>
</feature>
<comment type="pathway">
    <text evidence="3 16">Protein modification; protein glycosylation.</text>
</comment>
<dbReference type="PANTHER" id="PTHR11675:SF119">
    <property type="entry name" value="POLYPEPTIDE N-ACETYLGALACTOSAMINYLTRANSFERASE 2"/>
    <property type="match status" value="1"/>
</dbReference>
<dbReference type="Pfam" id="PF00535">
    <property type="entry name" value="Glycos_transf_2"/>
    <property type="match status" value="1"/>
</dbReference>
<keyword evidence="13" id="KW-0472">Membrane</keyword>
<dbReference type="CDD" id="cd02510">
    <property type="entry name" value="pp-GalNAc-T"/>
    <property type="match status" value="1"/>
</dbReference>
<evidence type="ECO:0000256" key="15">
    <source>
        <dbReference type="ARBA" id="ARBA00023211"/>
    </source>
</evidence>
<reference evidence="18 19" key="1">
    <citation type="submission" date="2024-04" db="EMBL/GenBank/DDBJ databases">
        <authorList>
            <consortium name="Genoscope - CEA"/>
            <person name="William W."/>
        </authorList>
    </citation>
    <scope>NUCLEOTIDE SEQUENCE [LARGE SCALE GENOMIC DNA]</scope>
</reference>
<dbReference type="EMBL" id="CAXITT010000408">
    <property type="protein sequence ID" value="CAL1540950.1"/>
    <property type="molecule type" value="Genomic_DNA"/>
</dbReference>
<dbReference type="FunFam" id="3.90.550.10:FF:000021">
    <property type="entry name" value="Polypeptide N-acetylgalactosaminyltransferase"/>
    <property type="match status" value="1"/>
</dbReference>
<dbReference type="Gene3D" id="2.80.10.50">
    <property type="match status" value="1"/>
</dbReference>
<organism evidence="18 19">
    <name type="scientific">Lymnaea stagnalis</name>
    <name type="common">Great pond snail</name>
    <name type="synonym">Helix stagnalis</name>
    <dbReference type="NCBI Taxonomy" id="6523"/>
    <lineage>
        <taxon>Eukaryota</taxon>
        <taxon>Metazoa</taxon>
        <taxon>Spiralia</taxon>
        <taxon>Lophotrochozoa</taxon>
        <taxon>Mollusca</taxon>
        <taxon>Gastropoda</taxon>
        <taxon>Heterobranchia</taxon>
        <taxon>Euthyneura</taxon>
        <taxon>Panpulmonata</taxon>
        <taxon>Hygrophila</taxon>
        <taxon>Lymnaeoidea</taxon>
        <taxon>Lymnaeidae</taxon>
        <taxon>Lymnaea</taxon>
    </lineage>
</organism>
<evidence type="ECO:0000256" key="16">
    <source>
        <dbReference type="RuleBase" id="RU361242"/>
    </source>
</evidence>
<dbReference type="Proteomes" id="UP001497497">
    <property type="component" value="Unassembled WGS sequence"/>
</dbReference>
<keyword evidence="15 16" id="KW-0464">Manganese</keyword>
<dbReference type="InterPro" id="IPR029044">
    <property type="entry name" value="Nucleotide-diphossugar_trans"/>
</dbReference>
<keyword evidence="11" id="KW-1133">Transmembrane helix</keyword>
<dbReference type="InterPro" id="IPR000772">
    <property type="entry name" value="Ricin_B_lectin"/>
</dbReference>
<comment type="cofactor">
    <cofactor evidence="1 16">
        <name>Mn(2+)</name>
        <dbReference type="ChEBI" id="CHEBI:29035"/>
    </cofactor>
</comment>
<accession>A0AAV2I6L3</accession>
<dbReference type="CDD" id="cd23434">
    <property type="entry name" value="beta-trefoil_Ricin_GALNT2"/>
    <property type="match status" value="1"/>
</dbReference>
<keyword evidence="12 16" id="KW-0333">Golgi apparatus</keyword>
<comment type="caution">
    <text evidence="18">The sequence shown here is derived from an EMBL/GenBank/DDBJ whole genome shotgun (WGS) entry which is preliminary data.</text>
</comment>
<keyword evidence="8" id="KW-0479">Metal-binding</keyword>
<name>A0AAV2I6L3_LYMST</name>
<dbReference type="EC" id="2.4.1.-" evidence="16"/>
<evidence type="ECO:0000256" key="2">
    <source>
        <dbReference type="ARBA" id="ARBA00004323"/>
    </source>
</evidence>
<dbReference type="AlphaFoldDB" id="A0AAV2I6L3"/>
<comment type="subcellular location">
    <subcellularLocation>
        <location evidence="2 16">Golgi apparatus membrane</location>
        <topology evidence="2 16">Single-pass type II membrane protein</topology>
    </subcellularLocation>
</comment>
<evidence type="ECO:0000256" key="14">
    <source>
        <dbReference type="ARBA" id="ARBA00023157"/>
    </source>
</evidence>
<dbReference type="PANTHER" id="PTHR11675">
    <property type="entry name" value="N-ACETYLGALACTOSAMINYLTRANSFERASE"/>
    <property type="match status" value="1"/>
</dbReference>
<dbReference type="Gene3D" id="3.90.550.10">
    <property type="entry name" value="Spore Coat Polysaccharide Biosynthesis Protein SpsA, Chain A"/>
    <property type="match status" value="1"/>
</dbReference>
<evidence type="ECO:0000256" key="8">
    <source>
        <dbReference type="ARBA" id="ARBA00022723"/>
    </source>
</evidence>
<dbReference type="GO" id="GO:0000139">
    <property type="term" value="C:Golgi membrane"/>
    <property type="evidence" value="ECO:0007669"/>
    <property type="project" value="UniProtKB-SubCell"/>
</dbReference>
<dbReference type="InterPro" id="IPR045885">
    <property type="entry name" value="GalNAc-T"/>
</dbReference>
<dbReference type="InterPro" id="IPR035992">
    <property type="entry name" value="Ricin_B-like_lectins"/>
</dbReference>
<dbReference type="PROSITE" id="PS50231">
    <property type="entry name" value="RICIN_B_LECTIN"/>
    <property type="match status" value="1"/>
</dbReference>
<gene>
    <name evidence="18" type="ORF">GSLYS_00014599001</name>
</gene>
<dbReference type="GO" id="GO:0046872">
    <property type="term" value="F:metal ion binding"/>
    <property type="evidence" value="ECO:0007669"/>
    <property type="project" value="UniProtKB-KW"/>
</dbReference>
<evidence type="ECO:0000256" key="1">
    <source>
        <dbReference type="ARBA" id="ARBA00001936"/>
    </source>
</evidence>
<dbReference type="Pfam" id="PF00652">
    <property type="entry name" value="Ricin_B_lectin"/>
    <property type="match status" value="1"/>
</dbReference>
<dbReference type="InterPro" id="IPR001173">
    <property type="entry name" value="Glyco_trans_2-like"/>
</dbReference>
<dbReference type="GO" id="GO:0006493">
    <property type="term" value="P:protein O-linked glycosylation"/>
    <property type="evidence" value="ECO:0007669"/>
    <property type="project" value="TreeGrafter"/>
</dbReference>
<evidence type="ECO:0000256" key="5">
    <source>
        <dbReference type="ARBA" id="ARBA00022676"/>
    </source>
</evidence>
<keyword evidence="19" id="KW-1185">Reference proteome</keyword>